<feature type="transmembrane region" description="Helical" evidence="1">
    <location>
        <begin position="12"/>
        <end position="31"/>
    </location>
</feature>
<evidence type="ECO:0000256" key="1">
    <source>
        <dbReference type="SAM" id="Phobius"/>
    </source>
</evidence>
<keyword evidence="1" id="KW-0812">Transmembrane</keyword>
<keyword evidence="1" id="KW-1133">Transmembrane helix</keyword>
<dbReference type="AlphaFoldDB" id="A0ABD7ES84"/>
<reference evidence="2 3" key="1">
    <citation type="journal article" date="2021" name="Front. Microbiol.">
        <title>Prevalence and Genetic Analysis of Chromosomal mcr-3/7 in Aeromonas From U.S. Animal-Derived Samples.</title>
        <authorList>
            <person name="Wang Y."/>
            <person name="Hou N."/>
            <person name="Rasooly R."/>
            <person name="Gu Y."/>
            <person name="He X."/>
        </authorList>
    </citation>
    <scope>NUCLEOTIDE SEQUENCE [LARGE SCALE GENOMIC DNA]</scope>
    <source>
        <strain evidence="2 3">4608</strain>
    </source>
</reference>
<dbReference type="EMBL" id="CP053881">
    <property type="protein sequence ID" value="QWL64035.1"/>
    <property type="molecule type" value="Genomic_DNA"/>
</dbReference>
<name>A0ABD7ES84_AERJA</name>
<keyword evidence="1" id="KW-0472">Membrane</keyword>
<accession>A0ABD7ES84</accession>
<evidence type="ECO:0000313" key="3">
    <source>
        <dbReference type="Proteomes" id="UP000679312"/>
    </source>
</evidence>
<dbReference type="Proteomes" id="UP000679312">
    <property type="component" value="Chromosome"/>
</dbReference>
<dbReference type="RefSeq" id="WP_215801876.1">
    <property type="nucleotide sequence ID" value="NZ_CP053881.1"/>
</dbReference>
<gene>
    <name evidence="2" type="ORF">HQ399_18210</name>
</gene>
<sequence>MDAKSINCIKLSFRLIAAGYLIWLGLVEMGWCRATGGQSKVMNSKTPGIGRSLFMGLAAPLLPLYGRRGVADIGIS</sequence>
<protein>
    <submittedName>
        <fullName evidence="2">Uncharacterized protein</fullName>
    </submittedName>
</protein>
<organism evidence="2 3">
    <name type="scientific">Aeromonas jandaei</name>
    <dbReference type="NCBI Taxonomy" id="650"/>
    <lineage>
        <taxon>Bacteria</taxon>
        <taxon>Pseudomonadati</taxon>
        <taxon>Pseudomonadota</taxon>
        <taxon>Gammaproteobacteria</taxon>
        <taxon>Aeromonadales</taxon>
        <taxon>Aeromonadaceae</taxon>
        <taxon>Aeromonas</taxon>
    </lineage>
</organism>
<proteinExistence type="predicted"/>
<evidence type="ECO:0000313" key="2">
    <source>
        <dbReference type="EMBL" id="QWL64035.1"/>
    </source>
</evidence>